<dbReference type="PRINTS" id="PR00032">
    <property type="entry name" value="HTHARAC"/>
</dbReference>
<evidence type="ECO:0000313" key="5">
    <source>
        <dbReference type="EMBL" id="TSJ77472.1"/>
    </source>
</evidence>
<dbReference type="InterPro" id="IPR020449">
    <property type="entry name" value="Tscrpt_reg_AraC-type_HTH"/>
</dbReference>
<evidence type="ECO:0000256" key="2">
    <source>
        <dbReference type="ARBA" id="ARBA00023125"/>
    </source>
</evidence>
<dbReference type="OrthoDB" id="185320at2"/>
<evidence type="ECO:0000259" key="4">
    <source>
        <dbReference type="PROSITE" id="PS01124"/>
    </source>
</evidence>
<dbReference type="InterPro" id="IPR009057">
    <property type="entry name" value="Homeodomain-like_sf"/>
</dbReference>
<dbReference type="GO" id="GO:0043565">
    <property type="term" value="F:sequence-specific DNA binding"/>
    <property type="evidence" value="ECO:0007669"/>
    <property type="project" value="InterPro"/>
</dbReference>
<evidence type="ECO:0000313" key="6">
    <source>
        <dbReference type="Proteomes" id="UP000315648"/>
    </source>
</evidence>
<accession>A0A556QLK3</accession>
<proteinExistence type="predicted"/>
<dbReference type="SMART" id="SM00342">
    <property type="entry name" value="HTH_ARAC"/>
    <property type="match status" value="1"/>
</dbReference>
<dbReference type="Pfam" id="PF12833">
    <property type="entry name" value="HTH_18"/>
    <property type="match status" value="1"/>
</dbReference>
<dbReference type="SUPFAM" id="SSF46689">
    <property type="entry name" value="Homeodomain-like"/>
    <property type="match status" value="2"/>
</dbReference>
<dbReference type="EMBL" id="VMBG01000002">
    <property type="protein sequence ID" value="TSJ77472.1"/>
    <property type="molecule type" value="Genomic_DNA"/>
</dbReference>
<dbReference type="RefSeq" id="WP_144353885.1">
    <property type="nucleotide sequence ID" value="NZ_CBCRVV010000008.1"/>
</dbReference>
<dbReference type="PROSITE" id="PS01124">
    <property type="entry name" value="HTH_ARAC_FAMILY_2"/>
    <property type="match status" value="1"/>
</dbReference>
<dbReference type="AlphaFoldDB" id="A0A556QLK3"/>
<dbReference type="PANTHER" id="PTHR43280">
    <property type="entry name" value="ARAC-FAMILY TRANSCRIPTIONAL REGULATOR"/>
    <property type="match status" value="1"/>
</dbReference>
<dbReference type="PANTHER" id="PTHR43280:SF10">
    <property type="entry name" value="REGULATORY PROTEIN POCR"/>
    <property type="match status" value="1"/>
</dbReference>
<dbReference type="Proteomes" id="UP000315648">
    <property type="component" value="Unassembled WGS sequence"/>
</dbReference>
<protein>
    <submittedName>
        <fullName evidence="5">Helix-turn-helix transcriptional regulator</fullName>
    </submittedName>
</protein>
<gene>
    <name evidence="5" type="ORF">FPL22_15405</name>
</gene>
<keyword evidence="2" id="KW-0238">DNA-binding</keyword>
<dbReference type="InterPro" id="IPR018060">
    <property type="entry name" value="HTH_AraC"/>
</dbReference>
<name>A0A556QLK3_9BACT</name>
<feature type="domain" description="HTH araC/xylS-type" evidence="4">
    <location>
        <begin position="159"/>
        <end position="257"/>
    </location>
</feature>
<organism evidence="5 6">
    <name type="scientific">Rariglobus hedericola</name>
    <dbReference type="NCBI Taxonomy" id="2597822"/>
    <lineage>
        <taxon>Bacteria</taxon>
        <taxon>Pseudomonadati</taxon>
        <taxon>Verrucomicrobiota</taxon>
        <taxon>Opitutia</taxon>
        <taxon>Opitutales</taxon>
        <taxon>Opitutaceae</taxon>
        <taxon>Rariglobus</taxon>
    </lineage>
</organism>
<dbReference type="GO" id="GO:0003700">
    <property type="term" value="F:DNA-binding transcription factor activity"/>
    <property type="evidence" value="ECO:0007669"/>
    <property type="project" value="InterPro"/>
</dbReference>
<evidence type="ECO:0000256" key="1">
    <source>
        <dbReference type="ARBA" id="ARBA00023015"/>
    </source>
</evidence>
<keyword evidence="6" id="KW-1185">Reference proteome</keyword>
<evidence type="ECO:0000256" key="3">
    <source>
        <dbReference type="ARBA" id="ARBA00023163"/>
    </source>
</evidence>
<sequence length="260" mass="29549">MNHWLNLPPRLTRLGTYASPLGGSRKPTSSEQNEVLFEIIQEGSVYGLEETPVLHGESAVFCHQGGQISVSDSPPGSYYNCYVVWFECAQDGFPSDWPRVFQWKDRKSMHTFMEEMLHAFHYAALDRDVIGNLILSRFEFELERSRSLARTQAVPTQLSLATDFINRNYAKPLSLEDVAKAADVSVSHLHMLFRAHLGESPHQYLIQKRLRIAGHTLATGNLSIKVVATEVGYPNAENFCRAFRKFFGRSASEYRQAYSR</sequence>
<dbReference type="Gene3D" id="1.10.10.60">
    <property type="entry name" value="Homeodomain-like"/>
    <property type="match status" value="2"/>
</dbReference>
<keyword evidence="3" id="KW-0804">Transcription</keyword>
<reference evidence="5 6" key="1">
    <citation type="submission" date="2019-07" db="EMBL/GenBank/DDBJ databases">
        <title>Description of 53C-WASEF.</title>
        <authorList>
            <person name="Pitt A."/>
            <person name="Hahn M.W."/>
        </authorList>
    </citation>
    <scope>NUCLEOTIDE SEQUENCE [LARGE SCALE GENOMIC DNA]</scope>
    <source>
        <strain evidence="5 6">53C-WASEF</strain>
    </source>
</reference>
<keyword evidence="1" id="KW-0805">Transcription regulation</keyword>
<comment type="caution">
    <text evidence="5">The sequence shown here is derived from an EMBL/GenBank/DDBJ whole genome shotgun (WGS) entry which is preliminary data.</text>
</comment>